<reference evidence="1" key="1">
    <citation type="journal article" date="2015" name="Nature">
        <title>Complex archaea that bridge the gap between prokaryotes and eukaryotes.</title>
        <authorList>
            <person name="Spang A."/>
            <person name="Saw J.H."/>
            <person name="Jorgensen S.L."/>
            <person name="Zaremba-Niedzwiedzka K."/>
            <person name="Martijn J."/>
            <person name="Lind A.E."/>
            <person name="van Eijk R."/>
            <person name="Schleper C."/>
            <person name="Guy L."/>
            <person name="Ettema T.J."/>
        </authorList>
    </citation>
    <scope>NUCLEOTIDE SEQUENCE</scope>
</reference>
<comment type="caution">
    <text evidence="1">The sequence shown here is derived from an EMBL/GenBank/DDBJ whole genome shotgun (WGS) entry which is preliminary data.</text>
</comment>
<organism evidence="1">
    <name type="scientific">marine sediment metagenome</name>
    <dbReference type="NCBI Taxonomy" id="412755"/>
    <lineage>
        <taxon>unclassified sequences</taxon>
        <taxon>metagenomes</taxon>
        <taxon>ecological metagenomes</taxon>
    </lineage>
</organism>
<name>A0A0F9BNZ3_9ZZZZ</name>
<protein>
    <submittedName>
        <fullName evidence="1">Uncharacterized protein</fullName>
    </submittedName>
</protein>
<evidence type="ECO:0000313" key="1">
    <source>
        <dbReference type="EMBL" id="KKL23580.1"/>
    </source>
</evidence>
<gene>
    <name evidence="1" type="ORF">LCGC14_2424010</name>
</gene>
<dbReference type="AlphaFoldDB" id="A0A0F9BNZ3"/>
<proteinExistence type="predicted"/>
<accession>A0A0F9BNZ3</accession>
<feature type="non-terminal residue" evidence="1">
    <location>
        <position position="107"/>
    </location>
</feature>
<dbReference type="EMBL" id="LAZR01036924">
    <property type="protein sequence ID" value="KKL23580.1"/>
    <property type="molecule type" value="Genomic_DNA"/>
</dbReference>
<sequence length="107" mass="10807">MGNESVVDIVNLEHDSAAIAKKVLSVDASGNPVTPSAISKDLEGGGINAVGTTAIEVTFIGTTTSILITADNSNSGTLYVGKSDVTSLGANAFDFLLAGESVSINYD</sequence>